<dbReference type="GO" id="GO:0005576">
    <property type="term" value="C:extracellular region"/>
    <property type="evidence" value="ECO:0007669"/>
    <property type="project" value="UniProtKB-SubCell"/>
</dbReference>
<dbReference type="Pfam" id="PF16810">
    <property type="entry name" value="RXLR"/>
    <property type="match status" value="1"/>
</dbReference>
<comment type="domain">
    <text evidence="5">The RxLR-dEER motif acts to carry the protein into the host cell cytoplasm through binding to cell surface phosphatidylinositol-3-phosphate.</text>
</comment>
<dbReference type="InParanoid" id="H3GNE5"/>
<reference evidence="7" key="1">
    <citation type="journal article" date="2006" name="Science">
        <title>Phytophthora genome sequences uncover evolutionary origins and mechanisms of pathogenesis.</title>
        <authorList>
            <person name="Tyler B.M."/>
            <person name="Tripathy S."/>
            <person name="Zhang X."/>
            <person name="Dehal P."/>
            <person name="Jiang R.H."/>
            <person name="Aerts A."/>
            <person name="Arredondo F.D."/>
            <person name="Baxter L."/>
            <person name="Bensasson D."/>
            <person name="Beynon J.L."/>
            <person name="Chapman J."/>
            <person name="Damasceno C.M."/>
            <person name="Dorrance A.E."/>
            <person name="Dou D."/>
            <person name="Dickerman A.W."/>
            <person name="Dubchak I.L."/>
            <person name="Garbelotto M."/>
            <person name="Gijzen M."/>
            <person name="Gordon S.G."/>
            <person name="Govers F."/>
            <person name="Grunwald N.J."/>
            <person name="Huang W."/>
            <person name="Ivors K.L."/>
            <person name="Jones R.W."/>
            <person name="Kamoun S."/>
            <person name="Krampis K."/>
            <person name="Lamour K.H."/>
            <person name="Lee M.K."/>
            <person name="McDonald W.H."/>
            <person name="Medina M."/>
            <person name="Meijer H.J."/>
            <person name="Nordberg E.K."/>
            <person name="Maclean D.J."/>
            <person name="Ospina-Giraldo M.D."/>
            <person name="Morris P.F."/>
            <person name="Phuntumart V."/>
            <person name="Putnam N.H."/>
            <person name="Rash S."/>
            <person name="Rose J.K."/>
            <person name="Sakihama Y."/>
            <person name="Salamov A.A."/>
            <person name="Savidor A."/>
            <person name="Scheuring C.F."/>
            <person name="Smith B.M."/>
            <person name="Sobral B.W."/>
            <person name="Terry A."/>
            <person name="Torto-Alalibo T.A."/>
            <person name="Win J."/>
            <person name="Xu Z."/>
            <person name="Zhang H."/>
            <person name="Grigoriev I.V."/>
            <person name="Rokhsar D.S."/>
            <person name="Boore J.L."/>
        </authorList>
    </citation>
    <scope>NUCLEOTIDE SEQUENCE [LARGE SCALE GENOMIC DNA]</scope>
    <source>
        <strain evidence="7">Pr102</strain>
    </source>
</reference>
<comment type="function">
    <text evidence="5">Effector that suppresses plant defense responses during pathogen infection.</text>
</comment>
<name>H3GNE5_PHYRM</name>
<evidence type="ECO:0000256" key="1">
    <source>
        <dbReference type="ARBA" id="ARBA00004613"/>
    </source>
</evidence>
<dbReference type="VEuPathDB" id="FungiDB:KRP23_12031"/>
<comment type="subcellular location">
    <subcellularLocation>
        <location evidence="1 5">Secreted</location>
    </subcellularLocation>
</comment>
<dbReference type="AlphaFoldDB" id="H3GNE5"/>
<accession>H3GNE5</accession>
<evidence type="ECO:0000256" key="3">
    <source>
        <dbReference type="ARBA" id="ARBA00022525"/>
    </source>
</evidence>
<keyword evidence="3 5" id="KW-0964">Secreted</keyword>
<comment type="similarity">
    <text evidence="2 5">Belongs to the RxLR effector family.</text>
</comment>
<sequence length="146" mass="16101">MATVGKIDAEGRVLADNRSLRGYKRTEAEDEDRAISASLDDVILKLNAGKSSLQHVVDVKALDKAVKKAFKQISAQKKSYLEKVFTESNLDKMLTNEKHAEATFLEWYALGLTGKRITSSLAGVGAHYGTLFAQYTTFINRFKGVA</sequence>
<proteinExistence type="inferred from homology"/>
<evidence type="ECO:0000256" key="2">
    <source>
        <dbReference type="ARBA" id="ARBA00010400"/>
    </source>
</evidence>
<evidence type="ECO:0000256" key="5">
    <source>
        <dbReference type="RuleBase" id="RU367124"/>
    </source>
</evidence>
<keyword evidence="7" id="KW-1185">Reference proteome</keyword>
<reference evidence="6" key="2">
    <citation type="submission" date="2015-06" db="UniProtKB">
        <authorList>
            <consortium name="EnsemblProtists"/>
        </authorList>
    </citation>
    <scope>IDENTIFICATION</scope>
    <source>
        <strain evidence="6">Pr102</strain>
    </source>
</reference>
<keyword evidence="4" id="KW-0732">Signal</keyword>
<organism evidence="6 7">
    <name type="scientific">Phytophthora ramorum</name>
    <name type="common">Sudden oak death agent</name>
    <dbReference type="NCBI Taxonomy" id="164328"/>
    <lineage>
        <taxon>Eukaryota</taxon>
        <taxon>Sar</taxon>
        <taxon>Stramenopiles</taxon>
        <taxon>Oomycota</taxon>
        <taxon>Peronosporomycetes</taxon>
        <taxon>Peronosporales</taxon>
        <taxon>Peronosporaceae</taxon>
        <taxon>Phytophthora</taxon>
    </lineage>
</organism>
<dbReference type="Proteomes" id="UP000005238">
    <property type="component" value="Unassembled WGS sequence"/>
</dbReference>
<dbReference type="InterPro" id="IPR031825">
    <property type="entry name" value="RXLR"/>
</dbReference>
<dbReference type="EnsemblProtists" id="Phyra78121">
    <property type="protein sequence ID" value="Phyra78121"/>
    <property type="gene ID" value="Phyra78121"/>
</dbReference>
<dbReference type="VEuPathDB" id="FungiDB:KRP22_8983"/>
<evidence type="ECO:0000313" key="7">
    <source>
        <dbReference type="Proteomes" id="UP000005238"/>
    </source>
</evidence>
<protein>
    <recommendedName>
        <fullName evidence="5">RxLR effector protein</fullName>
    </recommendedName>
</protein>
<evidence type="ECO:0000256" key="4">
    <source>
        <dbReference type="ARBA" id="ARBA00022729"/>
    </source>
</evidence>
<evidence type="ECO:0000313" key="6">
    <source>
        <dbReference type="EnsemblProtists" id="Phyra78121"/>
    </source>
</evidence>
<dbReference type="EMBL" id="DS566026">
    <property type="status" value="NOT_ANNOTATED_CDS"/>
    <property type="molecule type" value="Genomic_DNA"/>
</dbReference>
<dbReference type="HOGENOM" id="CLU_1781129_0_0_1"/>